<dbReference type="InterPro" id="IPR027443">
    <property type="entry name" value="IPNS-like_sf"/>
</dbReference>
<comment type="catalytic activity">
    <reaction evidence="9">
        <text>2-oxoglutarate + O2 + 2 H(+) = ethene + 3 CO2 + H2O</text>
        <dbReference type="Rhea" id="RHEA:31523"/>
        <dbReference type="ChEBI" id="CHEBI:15377"/>
        <dbReference type="ChEBI" id="CHEBI:15378"/>
        <dbReference type="ChEBI" id="CHEBI:15379"/>
        <dbReference type="ChEBI" id="CHEBI:16526"/>
        <dbReference type="ChEBI" id="CHEBI:16810"/>
        <dbReference type="ChEBI" id="CHEBI:18153"/>
        <dbReference type="EC" id="1.13.12.19"/>
    </reaction>
</comment>
<evidence type="ECO:0000256" key="5">
    <source>
        <dbReference type="ARBA" id="ARBA00019045"/>
    </source>
</evidence>
<reference evidence="14" key="1">
    <citation type="submission" date="2018-03" db="EMBL/GenBank/DDBJ databases">
        <authorList>
            <person name="Blom J."/>
        </authorList>
    </citation>
    <scope>NUCLEOTIDE SEQUENCE [LARGE SCALE GENOMIC DNA]</scope>
    <source>
        <strain evidence="14">KPC-SM-21</strain>
    </source>
</reference>
<dbReference type="EC" id="1.13.12.19" evidence="4"/>
<dbReference type="PROSITE" id="PS51471">
    <property type="entry name" value="FE2OG_OXY"/>
    <property type="match status" value="1"/>
</dbReference>
<sequence>MGYTETKNQKSGFQLPIIDLAQFRQEKSQQDFLKKLQHIAREIGFFYLVGHGISKTRIAEIEQLSRQFFALDQSKKDALSMHYSPHFRGYTKLNEELTRNQPDFREQIDIGADLQPVEFNESTPLWLRLQGPNIWPENWEAFRQITTAWQKDLRAVAIELLHALMLALEQPQDVLDLFVNGIPNELLKLIHYPVVASKNASRQGVGAHKDSGILTLLLQDRVGGLQVLHQDQWIDIPYVEDAFIINIGEILELATNGYLVANTHRVISPDRGIDRYSIAYFITPNLYAGEIPILALPEHLQKLASGPESDPLNPLLRNAGENTIKSRLRSHLAVTEKFYPDQYAEIISQQQKQQEVIE</sequence>
<dbReference type="Pfam" id="PF03171">
    <property type="entry name" value="2OG-FeII_Oxy"/>
    <property type="match status" value="1"/>
</dbReference>
<protein>
    <recommendedName>
        <fullName evidence="5">2-oxoglutarate-dependent ethylene/succinate-forming enzyme</fullName>
        <ecNumber evidence="4">1.13.12.19</ecNumber>
        <ecNumber evidence="3">1.14.20.7</ecNumber>
    </recommendedName>
    <alternativeName>
        <fullName evidence="7">2-oxoglutarate dioxygenase (ethylene-forming)</fullName>
    </alternativeName>
    <alternativeName>
        <fullName evidence="8">2-oxoglutarate/L-arginine monooxygenase/decarboxylase (succinate-forming)</fullName>
    </alternativeName>
</protein>
<dbReference type="EC" id="1.14.20.7" evidence="3"/>
<dbReference type="InterPro" id="IPR050231">
    <property type="entry name" value="Iron_ascorbate_oxido_reductase"/>
</dbReference>
<dbReference type="AlphaFoldDB" id="A0A2U3MX85"/>
<keyword evidence="6" id="KW-0266">Ethylene biosynthesis</keyword>
<evidence type="ECO:0000256" key="1">
    <source>
        <dbReference type="ARBA" id="ARBA00001954"/>
    </source>
</evidence>
<gene>
    <name evidence="13" type="primary">efe_1</name>
    <name evidence="13" type="ORF">KPC_1199</name>
</gene>
<evidence type="ECO:0000256" key="3">
    <source>
        <dbReference type="ARBA" id="ARBA00012293"/>
    </source>
</evidence>
<dbReference type="GO" id="GO:0046872">
    <property type="term" value="F:metal ion binding"/>
    <property type="evidence" value="ECO:0007669"/>
    <property type="project" value="UniProtKB-KW"/>
</dbReference>
<evidence type="ECO:0000256" key="4">
    <source>
        <dbReference type="ARBA" id="ARBA00012531"/>
    </source>
</evidence>
<evidence type="ECO:0000256" key="2">
    <source>
        <dbReference type="ARBA" id="ARBA00004767"/>
    </source>
</evidence>
<comment type="similarity">
    <text evidence="11">Belongs to the iron/ascorbate-dependent oxidoreductase family.</text>
</comment>
<comment type="catalytic activity">
    <reaction evidence="10">
        <text>L-arginine + 2-oxoglutarate + O2 = guanidine + L-glutamate 5-semialdehyde + succinate + CO2</text>
        <dbReference type="Rhea" id="RHEA:31535"/>
        <dbReference type="ChEBI" id="CHEBI:15379"/>
        <dbReference type="ChEBI" id="CHEBI:16526"/>
        <dbReference type="ChEBI" id="CHEBI:16810"/>
        <dbReference type="ChEBI" id="CHEBI:30031"/>
        <dbReference type="ChEBI" id="CHEBI:30087"/>
        <dbReference type="ChEBI" id="CHEBI:32682"/>
        <dbReference type="ChEBI" id="CHEBI:58066"/>
        <dbReference type="EC" id="1.14.20.7"/>
    </reaction>
</comment>
<keyword evidence="11 13" id="KW-0560">Oxidoreductase</keyword>
<dbReference type="RefSeq" id="WP_121973523.1">
    <property type="nucleotide sequence ID" value="NZ_OOGT01000038.1"/>
</dbReference>
<evidence type="ECO:0000313" key="14">
    <source>
        <dbReference type="Proteomes" id="UP000245974"/>
    </source>
</evidence>
<evidence type="ECO:0000256" key="9">
    <source>
        <dbReference type="ARBA" id="ARBA00047725"/>
    </source>
</evidence>
<proteinExistence type="inferred from homology"/>
<name>A0A2U3MX85_9GAMM</name>
<accession>A0A2U3MX85</accession>
<dbReference type="InterPro" id="IPR026992">
    <property type="entry name" value="DIOX_N"/>
</dbReference>
<dbReference type="OrthoDB" id="21825at2"/>
<evidence type="ECO:0000256" key="10">
    <source>
        <dbReference type="ARBA" id="ARBA00049359"/>
    </source>
</evidence>
<dbReference type="Pfam" id="PF14226">
    <property type="entry name" value="DIOX_N"/>
    <property type="match status" value="1"/>
</dbReference>
<dbReference type="Proteomes" id="UP000245974">
    <property type="component" value="Unassembled WGS sequence"/>
</dbReference>
<dbReference type="Gene3D" id="2.60.120.330">
    <property type="entry name" value="B-lactam Antibiotic, Isopenicillin N Synthase, Chain"/>
    <property type="match status" value="1"/>
</dbReference>
<evidence type="ECO:0000256" key="6">
    <source>
        <dbReference type="ARBA" id="ARBA00022666"/>
    </source>
</evidence>
<comment type="cofactor">
    <cofactor evidence="1">
        <name>Fe(2+)</name>
        <dbReference type="ChEBI" id="CHEBI:29033"/>
    </cofactor>
</comment>
<dbReference type="EMBL" id="OOGT01000038">
    <property type="protein sequence ID" value="SPL70021.1"/>
    <property type="molecule type" value="Genomic_DNA"/>
</dbReference>
<dbReference type="InterPro" id="IPR044861">
    <property type="entry name" value="IPNS-like_FE2OG_OXY"/>
</dbReference>
<evidence type="ECO:0000259" key="12">
    <source>
        <dbReference type="PROSITE" id="PS51471"/>
    </source>
</evidence>
<keyword evidence="14" id="KW-1185">Reference proteome</keyword>
<dbReference type="GO" id="GO:0009693">
    <property type="term" value="P:ethylene biosynthetic process"/>
    <property type="evidence" value="ECO:0007669"/>
    <property type="project" value="UniProtKB-KW"/>
</dbReference>
<organism evidence="13 14">
    <name type="scientific">Acinetobacter stercoris</name>
    <dbReference type="NCBI Taxonomy" id="2126983"/>
    <lineage>
        <taxon>Bacteria</taxon>
        <taxon>Pseudomonadati</taxon>
        <taxon>Pseudomonadota</taxon>
        <taxon>Gammaproteobacteria</taxon>
        <taxon>Moraxellales</taxon>
        <taxon>Moraxellaceae</taxon>
        <taxon>Acinetobacter</taxon>
    </lineage>
</organism>
<dbReference type="SUPFAM" id="SSF51197">
    <property type="entry name" value="Clavaminate synthase-like"/>
    <property type="match status" value="1"/>
</dbReference>
<dbReference type="PRINTS" id="PR00682">
    <property type="entry name" value="IPNSYNTHASE"/>
</dbReference>
<evidence type="ECO:0000313" key="13">
    <source>
        <dbReference type="EMBL" id="SPL70021.1"/>
    </source>
</evidence>
<feature type="domain" description="Fe2OG dioxygenase" evidence="12">
    <location>
        <begin position="182"/>
        <end position="284"/>
    </location>
</feature>
<comment type="pathway">
    <text evidence="2">Alkene biosynthesis; ethylene biosynthesis via 2-oxoglutarate.</text>
</comment>
<keyword evidence="11" id="KW-0479">Metal-binding</keyword>
<dbReference type="InParanoid" id="A0A2U3MX85"/>
<dbReference type="InterPro" id="IPR005123">
    <property type="entry name" value="Oxoglu/Fe-dep_dioxygenase_dom"/>
</dbReference>
<keyword evidence="11" id="KW-0408">Iron</keyword>
<evidence type="ECO:0000256" key="7">
    <source>
        <dbReference type="ARBA" id="ARBA00031011"/>
    </source>
</evidence>
<dbReference type="PANTHER" id="PTHR47990">
    <property type="entry name" value="2-OXOGLUTARATE (2OG) AND FE(II)-DEPENDENT OXYGENASE SUPERFAMILY PROTEIN-RELATED"/>
    <property type="match status" value="1"/>
</dbReference>
<evidence type="ECO:0000256" key="11">
    <source>
        <dbReference type="RuleBase" id="RU003682"/>
    </source>
</evidence>
<evidence type="ECO:0000256" key="8">
    <source>
        <dbReference type="ARBA" id="ARBA00031282"/>
    </source>
</evidence>
<dbReference type="GO" id="GO:0102276">
    <property type="term" value="F:2-oxoglutarate oxygenase/decarboxylase (ethylene-forming) activity"/>
    <property type="evidence" value="ECO:0007669"/>
    <property type="project" value="UniProtKB-EC"/>
</dbReference>